<dbReference type="Proteomes" id="UP000721844">
    <property type="component" value="Unassembled WGS sequence"/>
</dbReference>
<dbReference type="InterPro" id="IPR000792">
    <property type="entry name" value="Tscrpt_reg_LuxR_C"/>
</dbReference>
<dbReference type="SMART" id="SM00421">
    <property type="entry name" value="HTH_LUXR"/>
    <property type="match status" value="1"/>
</dbReference>
<dbReference type="SUPFAM" id="SSF53822">
    <property type="entry name" value="Periplasmic binding protein-like I"/>
    <property type="match status" value="1"/>
</dbReference>
<keyword evidence="3" id="KW-0029">Amino-acid transport</keyword>
<dbReference type="Pfam" id="PF00196">
    <property type="entry name" value="GerE"/>
    <property type="match status" value="1"/>
</dbReference>
<dbReference type="Gene3D" id="3.40.50.2300">
    <property type="match status" value="2"/>
</dbReference>
<evidence type="ECO:0000313" key="6">
    <source>
        <dbReference type="EMBL" id="MCB8882716.1"/>
    </source>
</evidence>
<dbReference type="RefSeq" id="WP_227309366.1">
    <property type="nucleotide sequence ID" value="NZ_JAESVA010000008.1"/>
</dbReference>
<proteinExistence type="inferred from homology"/>
<dbReference type="InterPro" id="IPR051010">
    <property type="entry name" value="BCAA_transport"/>
</dbReference>
<dbReference type="CDD" id="cd06170">
    <property type="entry name" value="LuxR_C_like"/>
    <property type="match status" value="1"/>
</dbReference>
<dbReference type="PROSITE" id="PS50043">
    <property type="entry name" value="HTH_LUXR_2"/>
    <property type="match status" value="1"/>
</dbReference>
<dbReference type="AlphaFoldDB" id="A0A963Z5A5"/>
<organism evidence="6 7">
    <name type="scientific">Acidisoma cellulosilyticum</name>
    <dbReference type="NCBI Taxonomy" id="2802395"/>
    <lineage>
        <taxon>Bacteria</taxon>
        <taxon>Pseudomonadati</taxon>
        <taxon>Pseudomonadota</taxon>
        <taxon>Alphaproteobacteria</taxon>
        <taxon>Acetobacterales</taxon>
        <taxon>Acidocellaceae</taxon>
        <taxon>Acidisoma</taxon>
    </lineage>
</organism>
<protein>
    <submittedName>
        <fullName evidence="6">ABC transporter substrate-binding protein</fullName>
    </submittedName>
</protein>
<accession>A0A963Z5A5</accession>
<dbReference type="PRINTS" id="PR00038">
    <property type="entry name" value="HTHLUXR"/>
</dbReference>
<dbReference type="GO" id="GO:0006355">
    <property type="term" value="P:regulation of DNA-templated transcription"/>
    <property type="evidence" value="ECO:0007669"/>
    <property type="project" value="InterPro"/>
</dbReference>
<dbReference type="InterPro" id="IPR028081">
    <property type="entry name" value="Leu-bd"/>
</dbReference>
<reference evidence="6 7" key="1">
    <citation type="journal article" date="2021" name="Microorganisms">
        <title>Acidisoma silvae sp. nov. and Acidisomacellulosilytica sp. nov., Two Acidophilic Bacteria Isolated from Decaying Wood, Hydrolyzing Cellulose and Producing Poly-3-hydroxybutyrate.</title>
        <authorList>
            <person name="Mieszkin S."/>
            <person name="Pouder E."/>
            <person name="Uroz S."/>
            <person name="Simon-Colin C."/>
            <person name="Alain K."/>
        </authorList>
    </citation>
    <scope>NUCLEOTIDE SEQUENCE [LARGE SCALE GENOMIC DNA]</scope>
    <source>
        <strain evidence="6 7">HW T5.17</strain>
    </source>
</reference>
<dbReference type="PANTHER" id="PTHR30483:SF6">
    <property type="entry name" value="PERIPLASMIC BINDING PROTEIN OF ABC TRANSPORTER FOR NATURAL AMINO ACIDS"/>
    <property type="match status" value="1"/>
</dbReference>
<dbReference type="EMBL" id="JAESVA010000008">
    <property type="protein sequence ID" value="MCB8882716.1"/>
    <property type="molecule type" value="Genomic_DNA"/>
</dbReference>
<evidence type="ECO:0000313" key="7">
    <source>
        <dbReference type="Proteomes" id="UP000721844"/>
    </source>
</evidence>
<comment type="caution">
    <text evidence="6">The sequence shown here is derived from an EMBL/GenBank/DDBJ whole genome shotgun (WGS) entry which is preliminary data.</text>
</comment>
<dbReference type="InterPro" id="IPR036388">
    <property type="entry name" value="WH-like_DNA-bd_sf"/>
</dbReference>
<dbReference type="Pfam" id="PF13458">
    <property type="entry name" value="Peripla_BP_6"/>
    <property type="match status" value="1"/>
</dbReference>
<keyword evidence="7" id="KW-1185">Reference proteome</keyword>
<dbReference type="InterPro" id="IPR016032">
    <property type="entry name" value="Sig_transdc_resp-reg_C-effctor"/>
</dbReference>
<evidence type="ECO:0000259" key="5">
    <source>
        <dbReference type="PROSITE" id="PS50043"/>
    </source>
</evidence>
<sequence>MNIAVREGEPTAVTAKTRASGPGTKVPASHRIAIAADGQVEQIESREAVWFFGARPEFSAFASALLASGRALVRFVWIDPDRTWYSVRMDADLRPDDQAWAVITATAVEPPFALTLRELDVLTLISGGLGNHDIAACLETSLRTITTHIERILAKLGQMSRTGAATLATDLGLLRLPTPGGGRNLLPLTAGLVDLKPEQRHTGPRIPSALLPRRPILIGAPLSLSGLAAADATEMLNGSRLAVDEINRRGGISGRRLELRVVDCDIGNPEAVTKAVRSLIESEVDAITSGYTSSEEQVQDLVADYGAPYLHCATMEAMVDRVREDRWRLRNVFQLCPSDIHYGPRFIRFLSELERTRQWTPSTRRVLVIQPRWSRMDIGFRSLERYAARGGWKIDLLDDLPLRDIDWAKVMQQVHAQSPAAIFLAYYFPEENIAFLREFLSNPARALVYTLYGPSIPAYREQLGQEANGVIWATTTGLYQDHIARGFAERYERMHGRKPGHSHAGLAYDRVNILASAWTRTDNPRAFDKVVPEIRAVIHRGVNGAYSLDNPGQVAEAYPDTSQDPSIAQAHLIFQIQNGQQRILSPSPYGECAFQMPSWLKRP</sequence>
<dbReference type="PANTHER" id="PTHR30483">
    <property type="entry name" value="LEUCINE-SPECIFIC-BINDING PROTEIN"/>
    <property type="match status" value="1"/>
</dbReference>
<feature type="region of interest" description="Disordered" evidence="4">
    <location>
        <begin position="1"/>
        <end position="26"/>
    </location>
</feature>
<dbReference type="InterPro" id="IPR028082">
    <property type="entry name" value="Peripla_BP_I"/>
</dbReference>
<comment type="similarity">
    <text evidence="1">Belongs to the leucine-binding protein family.</text>
</comment>
<feature type="domain" description="HTH luxR-type" evidence="5">
    <location>
        <begin position="107"/>
        <end position="172"/>
    </location>
</feature>
<evidence type="ECO:0000256" key="2">
    <source>
        <dbReference type="ARBA" id="ARBA00022729"/>
    </source>
</evidence>
<name>A0A963Z5A5_9PROT</name>
<evidence type="ECO:0000256" key="3">
    <source>
        <dbReference type="ARBA" id="ARBA00022970"/>
    </source>
</evidence>
<keyword evidence="2" id="KW-0732">Signal</keyword>
<evidence type="ECO:0000256" key="1">
    <source>
        <dbReference type="ARBA" id="ARBA00010062"/>
    </source>
</evidence>
<dbReference type="GO" id="GO:0003677">
    <property type="term" value="F:DNA binding"/>
    <property type="evidence" value="ECO:0007669"/>
    <property type="project" value="InterPro"/>
</dbReference>
<dbReference type="Gene3D" id="1.10.10.10">
    <property type="entry name" value="Winged helix-like DNA-binding domain superfamily/Winged helix DNA-binding domain"/>
    <property type="match status" value="1"/>
</dbReference>
<dbReference type="GO" id="GO:0006865">
    <property type="term" value="P:amino acid transport"/>
    <property type="evidence" value="ECO:0007669"/>
    <property type="project" value="UniProtKB-KW"/>
</dbReference>
<dbReference type="SUPFAM" id="SSF46894">
    <property type="entry name" value="C-terminal effector domain of the bipartite response regulators"/>
    <property type="match status" value="1"/>
</dbReference>
<gene>
    <name evidence="6" type="ORF">ACELLULO517_20900</name>
</gene>
<keyword evidence="3" id="KW-0813">Transport</keyword>
<evidence type="ECO:0000256" key="4">
    <source>
        <dbReference type="SAM" id="MobiDB-lite"/>
    </source>
</evidence>